<organism evidence="7 8">
    <name type="scientific">Xiashengella succiniciproducens</name>
    <dbReference type="NCBI Taxonomy" id="2949635"/>
    <lineage>
        <taxon>Bacteria</taxon>
        <taxon>Pseudomonadati</taxon>
        <taxon>Bacteroidota</taxon>
        <taxon>Bacteroidia</taxon>
        <taxon>Marinilabiliales</taxon>
        <taxon>Marinilabiliaceae</taxon>
        <taxon>Xiashengella</taxon>
    </lineage>
</organism>
<evidence type="ECO:0000313" key="7">
    <source>
        <dbReference type="EMBL" id="URW79313.1"/>
    </source>
</evidence>
<dbReference type="EC" id="3.1.-.-" evidence="5"/>
<dbReference type="InterPro" id="IPR005227">
    <property type="entry name" value="YqgF"/>
</dbReference>
<dbReference type="KEGG" id="alkq:M9189_10650"/>
<evidence type="ECO:0000256" key="3">
    <source>
        <dbReference type="ARBA" id="ARBA00022722"/>
    </source>
</evidence>
<dbReference type="Proteomes" id="UP001056426">
    <property type="component" value="Chromosome"/>
</dbReference>
<dbReference type="GO" id="GO:0016788">
    <property type="term" value="F:hydrolase activity, acting on ester bonds"/>
    <property type="evidence" value="ECO:0007669"/>
    <property type="project" value="UniProtKB-UniRule"/>
</dbReference>
<dbReference type="CDD" id="cd16964">
    <property type="entry name" value="YqgF"/>
    <property type="match status" value="1"/>
</dbReference>
<dbReference type="Gene3D" id="3.30.420.140">
    <property type="entry name" value="YqgF/RNase H-like domain"/>
    <property type="match status" value="1"/>
</dbReference>
<dbReference type="SMART" id="SM00732">
    <property type="entry name" value="YqgFc"/>
    <property type="match status" value="1"/>
</dbReference>
<dbReference type="Pfam" id="PF03652">
    <property type="entry name" value="RuvX"/>
    <property type="match status" value="1"/>
</dbReference>
<dbReference type="NCBIfam" id="TIGR00250">
    <property type="entry name" value="RNAse_H_YqgF"/>
    <property type="match status" value="1"/>
</dbReference>
<comment type="subcellular location">
    <subcellularLocation>
        <location evidence="5">Cytoplasm</location>
    </subcellularLocation>
</comment>
<comment type="similarity">
    <text evidence="5">Belongs to the YqgF HJR family.</text>
</comment>
<sequence length="140" mass="15929">MGRIMAFDVGRKRVGIAVTDPNRIIANGLDTLLIHEVLPYVRTYIEKENVDLFVIGYARQASGEDSESMAYIRPFYNSLRNKFPQIPVEWVDERFTSQLAFRAMIDGGLKKQARRDKALIDKVSAVIILQSYLEAGRSSF</sequence>
<protein>
    <recommendedName>
        <fullName evidence="5">Putative pre-16S rRNA nuclease</fullName>
        <ecNumber evidence="5">3.1.-.-</ecNumber>
    </recommendedName>
</protein>
<dbReference type="HAMAP" id="MF_00651">
    <property type="entry name" value="Nuclease_YqgF"/>
    <property type="match status" value="1"/>
</dbReference>
<dbReference type="EMBL" id="CP098400">
    <property type="protein sequence ID" value="URW79313.1"/>
    <property type="molecule type" value="Genomic_DNA"/>
</dbReference>
<dbReference type="PANTHER" id="PTHR33317">
    <property type="entry name" value="POLYNUCLEOTIDYL TRANSFERASE, RIBONUCLEASE H-LIKE SUPERFAMILY PROTEIN"/>
    <property type="match status" value="1"/>
</dbReference>
<dbReference type="InterPro" id="IPR012337">
    <property type="entry name" value="RNaseH-like_sf"/>
</dbReference>
<reference evidence="7" key="2">
    <citation type="submission" date="2022-06" db="EMBL/GenBank/DDBJ databases">
        <title>Xiashengella guii gen. nov. sp. nov., a bacterium isolated form anaerobic digestion tank.</title>
        <authorList>
            <person name="Huang H."/>
        </authorList>
    </citation>
    <scope>NUCLEOTIDE SEQUENCE</scope>
    <source>
        <strain evidence="7">Ai-910</strain>
    </source>
</reference>
<comment type="function">
    <text evidence="5">Could be a nuclease involved in processing of the 5'-end of pre-16S rRNA.</text>
</comment>
<proteinExistence type="inferred from homology"/>
<dbReference type="SUPFAM" id="SSF53098">
    <property type="entry name" value="Ribonuclease H-like"/>
    <property type="match status" value="1"/>
</dbReference>
<keyword evidence="4 5" id="KW-0378">Hydrolase</keyword>
<evidence type="ECO:0000256" key="1">
    <source>
        <dbReference type="ARBA" id="ARBA00022490"/>
    </source>
</evidence>
<gene>
    <name evidence="7" type="primary">ruvX</name>
    <name evidence="7" type="ORF">M9189_10650</name>
</gene>
<dbReference type="AlphaFoldDB" id="A0A9J6ZNR0"/>
<dbReference type="RefSeq" id="WP_250723106.1">
    <property type="nucleotide sequence ID" value="NZ_CP098400.1"/>
</dbReference>
<accession>A0A9J6ZNR0</accession>
<feature type="domain" description="YqgF/RNase H-like" evidence="6">
    <location>
        <begin position="2"/>
        <end position="100"/>
    </location>
</feature>
<reference evidence="7" key="1">
    <citation type="submission" date="2022-05" db="EMBL/GenBank/DDBJ databases">
        <authorList>
            <person name="Sun X."/>
        </authorList>
    </citation>
    <scope>NUCLEOTIDE SEQUENCE</scope>
    <source>
        <strain evidence="7">Ai-910</strain>
    </source>
</reference>
<keyword evidence="1 5" id="KW-0963">Cytoplasm</keyword>
<dbReference type="GO" id="GO:0000967">
    <property type="term" value="P:rRNA 5'-end processing"/>
    <property type="evidence" value="ECO:0007669"/>
    <property type="project" value="UniProtKB-UniRule"/>
</dbReference>
<dbReference type="GO" id="GO:0004518">
    <property type="term" value="F:nuclease activity"/>
    <property type="evidence" value="ECO:0007669"/>
    <property type="project" value="UniProtKB-KW"/>
</dbReference>
<evidence type="ECO:0000256" key="4">
    <source>
        <dbReference type="ARBA" id="ARBA00022801"/>
    </source>
</evidence>
<evidence type="ECO:0000313" key="8">
    <source>
        <dbReference type="Proteomes" id="UP001056426"/>
    </source>
</evidence>
<evidence type="ECO:0000256" key="5">
    <source>
        <dbReference type="HAMAP-Rule" id="MF_00651"/>
    </source>
</evidence>
<evidence type="ECO:0000259" key="6">
    <source>
        <dbReference type="SMART" id="SM00732"/>
    </source>
</evidence>
<evidence type="ECO:0000256" key="2">
    <source>
        <dbReference type="ARBA" id="ARBA00022517"/>
    </source>
</evidence>
<keyword evidence="3 5" id="KW-0540">Nuclease</keyword>
<dbReference type="InterPro" id="IPR006641">
    <property type="entry name" value="YqgF/RNaseH-like_dom"/>
</dbReference>
<dbReference type="PANTHER" id="PTHR33317:SF4">
    <property type="entry name" value="POLYNUCLEOTIDYL TRANSFERASE, RIBONUCLEASE H-LIKE SUPERFAMILY PROTEIN"/>
    <property type="match status" value="1"/>
</dbReference>
<keyword evidence="8" id="KW-1185">Reference proteome</keyword>
<dbReference type="InterPro" id="IPR037027">
    <property type="entry name" value="YqgF/RNaseH-like_dom_sf"/>
</dbReference>
<dbReference type="GO" id="GO:0005829">
    <property type="term" value="C:cytosol"/>
    <property type="evidence" value="ECO:0007669"/>
    <property type="project" value="TreeGrafter"/>
</dbReference>
<keyword evidence="2 5" id="KW-0690">Ribosome biogenesis</keyword>
<name>A0A9J6ZNR0_9BACT</name>